<dbReference type="InterPro" id="IPR039051">
    <property type="entry name" value="SE-CTX-like"/>
</dbReference>
<sequence length="436" mass="49568">MKLLLLVLLCVTGLKTEDVKHKRTTTGTHITNGINVGKALATALADDNLDMPKKLADMAKKIAPFLGVLGPFVSFVAGFIPKGPTKEFLAIQQLHKDMDTRFDQINGKFHDVSKLIQWNTVRLQFSSVEQTINNAYQRYTNMYKATTSRTIQSEMHVFKNYRSKFGDSALTLYNGIMGANTVFGDELLPASMKFTDYNRKQCARFMEGLLRLLLRAVEMDLAYLQLDTKTAASVHSHTTEWKRRLDSVRSKMLHADATIVSKYHEQSGKDIDRYSTDHPASHMNNHDWANNMYHSLATKYHWRDWMVIAYDDVSGDDKHYQRECGGYLKFRSNGRNIVVASIEKTHSHASSTEAKSIINSVHDNDAVHLHRPKDHVVHRFVDARHAFDTFNSKARSGCSTYAAAGVIDNKAQPSYKAASNRLYLKHAYYHYIHVFG</sequence>
<gene>
    <name evidence="2" type="ORF">MCOR_48303</name>
</gene>
<evidence type="ECO:0000256" key="1">
    <source>
        <dbReference type="SAM" id="SignalP"/>
    </source>
</evidence>
<dbReference type="OrthoDB" id="6056206at2759"/>
<keyword evidence="3" id="KW-1185">Reference proteome</keyword>
<keyword evidence="1" id="KW-0732">Signal</keyword>
<protein>
    <submittedName>
        <fullName evidence="2">Uncharacterized protein</fullName>
    </submittedName>
</protein>
<evidence type="ECO:0000313" key="3">
    <source>
        <dbReference type="Proteomes" id="UP000507470"/>
    </source>
</evidence>
<dbReference type="AlphaFoldDB" id="A0A6J8E691"/>
<dbReference type="Proteomes" id="UP000507470">
    <property type="component" value="Unassembled WGS sequence"/>
</dbReference>
<feature type="signal peptide" evidence="1">
    <location>
        <begin position="1"/>
        <end position="16"/>
    </location>
</feature>
<dbReference type="EMBL" id="CACVKT020008451">
    <property type="protein sequence ID" value="CAC5415616.1"/>
    <property type="molecule type" value="Genomic_DNA"/>
</dbReference>
<proteinExistence type="predicted"/>
<feature type="chain" id="PRO_5027076739" evidence="1">
    <location>
        <begin position="17"/>
        <end position="436"/>
    </location>
</feature>
<accession>A0A6J8E691</accession>
<dbReference type="PANTHER" id="PTHR40472:SF8">
    <property type="entry name" value="RAPUNZEL 2"/>
    <property type="match status" value="1"/>
</dbReference>
<name>A0A6J8E691_MYTCO</name>
<dbReference type="PANTHER" id="PTHR40472">
    <property type="entry name" value="RICIN B-TYPE LECTIN DOMAIN-CONTAINING PROTEIN"/>
    <property type="match status" value="1"/>
</dbReference>
<evidence type="ECO:0000313" key="2">
    <source>
        <dbReference type="EMBL" id="CAC5415616.1"/>
    </source>
</evidence>
<reference evidence="2 3" key="1">
    <citation type="submission" date="2020-06" db="EMBL/GenBank/DDBJ databases">
        <authorList>
            <person name="Li R."/>
            <person name="Bekaert M."/>
        </authorList>
    </citation>
    <scope>NUCLEOTIDE SEQUENCE [LARGE SCALE GENOMIC DNA]</scope>
    <source>
        <strain evidence="3">wild</strain>
    </source>
</reference>
<organism evidence="2 3">
    <name type="scientific">Mytilus coruscus</name>
    <name type="common">Sea mussel</name>
    <dbReference type="NCBI Taxonomy" id="42192"/>
    <lineage>
        <taxon>Eukaryota</taxon>
        <taxon>Metazoa</taxon>
        <taxon>Spiralia</taxon>
        <taxon>Lophotrochozoa</taxon>
        <taxon>Mollusca</taxon>
        <taxon>Bivalvia</taxon>
        <taxon>Autobranchia</taxon>
        <taxon>Pteriomorphia</taxon>
        <taxon>Mytilida</taxon>
        <taxon>Mytiloidea</taxon>
        <taxon>Mytilidae</taxon>
        <taxon>Mytilinae</taxon>
        <taxon>Mytilus</taxon>
    </lineage>
</organism>